<sequence length="214" mass="24639">MISKTQYISIIILAISLGVLTAIWQINFWMTAIMIFLSVTLIMYIPYVWYMYFSQDTEKIGAYLKQRTKQPIIQFYCSLADSDERGAEEALHLLKKKYKSPNITAIFTVAYAALENRLSTVRDDILLIKDSSVRQYYEALLQIEEGHYDEAEEMSSTLTKPWMGESVKAELLHKKGLSEQAAVHETKAIELTKGMQRYLLVKKYKSLDTANPPM</sequence>
<gene>
    <name evidence="2" type="ORF">FZC79_14500</name>
</gene>
<feature type="transmembrane region" description="Helical" evidence="1">
    <location>
        <begin position="7"/>
        <end position="26"/>
    </location>
</feature>
<dbReference type="RefSeq" id="WP_148947503.1">
    <property type="nucleotide sequence ID" value="NZ_VTEH01000011.1"/>
</dbReference>
<dbReference type="EMBL" id="VTEH01000011">
    <property type="protein sequence ID" value="TYR74677.1"/>
    <property type="molecule type" value="Genomic_DNA"/>
</dbReference>
<dbReference type="AlphaFoldDB" id="A0A5D4KBC2"/>
<feature type="transmembrane region" description="Helical" evidence="1">
    <location>
        <begin position="32"/>
        <end position="53"/>
    </location>
</feature>
<dbReference type="Proteomes" id="UP000323317">
    <property type="component" value="Unassembled WGS sequence"/>
</dbReference>
<keyword evidence="1" id="KW-1133">Transmembrane helix</keyword>
<evidence type="ECO:0000313" key="2">
    <source>
        <dbReference type="EMBL" id="TYR74677.1"/>
    </source>
</evidence>
<organism evidence="2 3">
    <name type="scientific">Rossellomorea vietnamensis</name>
    <dbReference type="NCBI Taxonomy" id="218284"/>
    <lineage>
        <taxon>Bacteria</taxon>
        <taxon>Bacillati</taxon>
        <taxon>Bacillota</taxon>
        <taxon>Bacilli</taxon>
        <taxon>Bacillales</taxon>
        <taxon>Bacillaceae</taxon>
        <taxon>Rossellomorea</taxon>
    </lineage>
</organism>
<keyword evidence="1" id="KW-0472">Membrane</keyword>
<protein>
    <submittedName>
        <fullName evidence="2">Uncharacterized protein</fullName>
    </submittedName>
</protein>
<keyword evidence="1" id="KW-0812">Transmembrane</keyword>
<accession>A0A5D4KBC2</accession>
<name>A0A5D4KBC2_9BACI</name>
<reference evidence="2 3" key="1">
    <citation type="submission" date="2019-08" db="EMBL/GenBank/DDBJ databases">
        <title>Bacillus genomes from the desert of Cuatro Cienegas, Coahuila.</title>
        <authorList>
            <person name="Olmedo-Alvarez G."/>
        </authorList>
    </citation>
    <scope>NUCLEOTIDE SEQUENCE [LARGE SCALE GENOMIC DNA]</scope>
    <source>
        <strain evidence="2 3">CH40_1T</strain>
    </source>
</reference>
<comment type="caution">
    <text evidence="2">The sequence shown here is derived from an EMBL/GenBank/DDBJ whole genome shotgun (WGS) entry which is preliminary data.</text>
</comment>
<evidence type="ECO:0000313" key="3">
    <source>
        <dbReference type="Proteomes" id="UP000323317"/>
    </source>
</evidence>
<proteinExistence type="predicted"/>
<evidence type="ECO:0000256" key="1">
    <source>
        <dbReference type="SAM" id="Phobius"/>
    </source>
</evidence>